<dbReference type="AlphaFoldDB" id="A0A9Q0RAX6"/>
<proteinExistence type="predicted"/>
<evidence type="ECO:0000313" key="1">
    <source>
        <dbReference type="EMBL" id="KAJ5073539.1"/>
    </source>
</evidence>
<gene>
    <name evidence="1" type="ORF">M0811_08656</name>
</gene>
<dbReference type="OrthoDB" id="10615755at2759"/>
<protein>
    <submittedName>
        <fullName evidence="1">Uncharacterized protein</fullName>
    </submittedName>
</protein>
<accession>A0A9Q0RAX6</accession>
<comment type="caution">
    <text evidence="1">The sequence shown here is derived from an EMBL/GenBank/DDBJ whole genome shotgun (WGS) entry which is preliminary data.</text>
</comment>
<name>A0A9Q0RAX6_ANAIG</name>
<dbReference type="Proteomes" id="UP001149090">
    <property type="component" value="Unassembled WGS sequence"/>
</dbReference>
<evidence type="ECO:0000313" key="2">
    <source>
        <dbReference type="Proteomes" id="UP001149090"/>
    </source>
</evidence>
<organism evidence="1 2">
    <name type="scientific">Anaeramoeba ignava</name>
    <name type="common">Anaerobic marine amoeba</name>
    <dbReference type="NCBI Taxonomy" id="1746090"/>
    <lineage>
        <taxon>Eukaryota</taxon>
        <taxon>Metamonada</taxon>
        <taxon>Anaeramoebidae</taxon>
        <taxon>Anaeramoeba</taxon>
    </lineage>
</organism>
<dbReference type="EMBL" id="JAPDFW010000074">
    <property type="protein sequence ID" value="KAJ5073539.1"/>
    <property type="molecule type" value="Genomic_DNA"/>
</dbReference>
<sequence>MSIQFVPTFGPLKYYLGGLYAPKNEIKYNPDDYLNSLIQRIEKKESKAILETISQLINDSELNFDKINIYEIEFVNYGSLEIIFRLKFTYKSKEMSFIIVSSQLPSLIEKVHQDFIHTKEFHKHFPNLILEVFNYDEFQLSKSKLSISFFTQIDLNLCRCIAKNKSYSENWGIYNPEPIYRFEPFDNELSEFTKQMIIASLIGTYNHKLQKGISCSRASGGDFVLLRNFDYSQKSLKECWRMISVRNEIEIDFQNYCDLIIKEFQISSKISDQKVIDDSLKINHNSKEAFKLETIQKGIELGKEMNKIWIN</sequence>
<keyword evidence="2" id="KW-1185">Reference proteome</keyword>
<reference evidence="1" key="1">
    <citation type="submission" date="2022-10" db="EMBL/GenBank/DDBJ databases">
        <title>Novel sulphate-reducing endosymbionts in the free-living metamonad Anaeramoeba.</title>
        <authorList>
            <person name="Jerlstrom-Hultqvist J."/>
            <person name="Cepicka I."/>
            <person name="Gallot-Lavallee L."/>
            <person name="Salas-Leiva D."/>
            <person name="Curtis B.A."/>
            <person name="Zahonova K."/>
            <person name="Pipaliya S."/>
            <person name="Dacks J."/>
            <person name="Roger A.J."/>
        </authorList>
    </citation>
    <scope>NUCLEOTIDE SEQUENCE</scope>
    <source>
        <strain evidence="1">BMAN</strain>
    </source>
</reference>